<dbReference type="PANTHER" id="PTHR22775">
    <property type="entry name" value="SORTING NEXIN"/>
    <property type="match status" value="1"/>
</dbReference>
<dbReference type="EMBL" id="JAAAHY010000517">
    <property type="protein sequence ID" value="KAF9962882.1"/>
    <property type="molecule type" value="Genomic_DNA"/>
</dbReference>
<feature type="compositionally biased region" description="Polar residues" evidence="2">
    <location>
        <begin position="679"/>
        <end position="691"/>
    </location>
</feature>
<feature type="region of interest" description="Disordered" evidence="2">
    <location>
        <begin position="1"/>
        <end position="93"/>
    </location>
</feature>
<dbReference type="PANTHER" id="PTHR22775:SF3">
    <property type="entry name" value="SORTING NEXIN-13"/>
    <property type="match status" value="1"/>
</dbReference>
<dbReference type="InterPro" id="IPR036871">
    <property type="entry name" value="PX_dom_sf"/>
</dbReference>
<feature type="region of interest" description="Disordered" evidence="2">
    <location>
        <begin position="952"/>
        <end position="991"/>
    </location>
</feature>
<dbReference type="InterPro" id="IPR001683">
    <property type="entry name" value="PX_dom"/>
</dbReference>
<keyword evidence="6" id="KW-1185">Reference proteome</keyword>
<keyword evidence="3" id="KW-0812">Transmembrane</keyword>
<feature type="compositionally biased region" description="Low complexity" evidence="2">
    <location>
        <begin position="642"/>
        <end position="652"/>
    </location>
</feature>
<feature type="compositionally biased region" description="Basic and acidic residues" evidence="2">
    <location>
        <begin position="46"/>
        <end position="56"/>
    </location>
</feature>
<keyword evidence="3" id="KW-0472">Membrane</keyword>
<dbReference type="InterPro" id="IPR044926">
    <property type="entry name" value="RGS_subdomain_2"/>
</dbReference>
<dbReference type="CDD" id="cd06093">
    <property type="entry name" value="PX_domain"/>
    <property type="match status" value="1"/>
</dbReference>
<dbReference type="Gene3D" id="1.10.167.10">
    <property type="entry name" value="Regulator of G-protein Signalling 4, domain 2"/>
    <property type="match status" value="1"/>
</dbReference>
<proteinExistence type="inferred from homology"/>
<feature type="compositionally biased region" description="Polar residues" evidence="2">
    <location>
        <begin position="699"/>
        <end position="716"/>
    </location>
</feature>
<dbReference type="GO" id="GO:0035091">
    <property type="term" value="F:phosphatidylinositol binding"/>
    <property type="evidence" value="ECO:0007669"/>
    <property type="project" value="InterPro"/>
</dbReference>
<feature type="region of interest" description="Disordered" evidence="2">
    <location>
        <begin position="1138"/>
        <end position="1172"/>
    </location>
</feature>
<accession>A0A9P6J4Y7</accession>
<dbReference type="SUPFAM" id="SSF64268">
    <property type="entry name" value="PX domain"/>
    <property type="match status" value="1"/>
</dbReference>
<feature type="region of interest" description="Disordered" evidence="2">
    <location>
        <begin position="394"/>
        <end position="424"/>
    </location>
</feature>
<feature type="region of interest" description="Disordered" evidence="2">
    <location>
        <begin position="448"/>
        <end position="480"/>
    </location>
</feature>
<comment type="caution">
    <text evidence="5">The sequence shown here is derived from an EMBL/GenBank/DDBJ whole genome shotgun (WGS) entry which is preliminary data.</text>
</comment>
<feature type="domain" description="PXA" evidence="4">
    <location>
        <begin position="219"/>
        <end position="393"/>
    </location>
</feature>
<feature type="transmembrane region" description="Helical" evidence="3">
    <location>
        <begin position="133"/>
        <end position="155"/>
    </location>
</feature>
<reference evidence="5" key="1">
    <citation type="journal article" date="2020" name="Fungal Divers.">
        <title>Resolving the Mortierellaceae phylogeny through synthesis of multi-gene phylogenetics and phylogenomics.</title>
        <authorList>
            <person name="Vandepol N."/>
            <person name="Liber J."/>
            <person name="Desiro A."/>
            <person name="Na H."/>
            <person name="Kennedy M."/>
            <person name="Barry K."/>
            <person name="Grigoriev I.V."/>
            <person name="Miller A.N."/>
            <person name="O'Donnell K."/>
            <person name="Stajich J.E."/>
            <person name="Bonito G."/>
        </authorList>
    </citation>
    <scope>NUCLEOTIDE SEQUENCE</scope>
    <source>
        <strain evidence="5">CK1249</strain>
    </source>
</reference>
<evidence type="ECO:0000313" key="6">
    <source>
        <dbReference type="Proteomes" id="UP000738359"/>
    </source>
</evidence>
<feature type="compositionally biased region" description="Polar residues" evidence="2">
    <location>
        <begin position="80"/>
        <end position="93"/>
    </location>
</feature>
<dbReference type="SMART" id="SM00312">
    <property type="entry name" value="PX"/>
    <property type="match status" value="1"/>
</dbReference>
<feature type="compositionally biased region" description="Polar residues" evidence="2">
    <location>
        <begin position="956"/>
        <end position="966"/>
    </location>
</feature>
<feature type="compositionally biased region" description="Polar residues" evidence="2">
    <location>
        <begin position="1"/>
        <end position="10"/>
    </location>
</feature>
<feature type="compositionally biased region" description="Low complexity" evidence="2">
    <location>
        <begin position="23"/>
        <end position="36"/>
    </location>
</feature>
<feature type="compositionally biased region" description="Polar residues" evidence="2">
    <location>
        <begin position="830"/>
        <end position="857"/>
    </location>
</feature>
<gene>
    <name evidence="5" type="ORF">BGZ70_007816</name>
</gene>
<dbReference type="SUPFAM" id="SSF48097">
    <property type="entry name" value="Regulator of G-protein signaling, RGS"/>
    <property type="match status" value="1"/>
</dbReference>
<organism evidence="5 6">
    <name type="scientific">Mortierella alpina</name>
    <name type="common">Oleaginous fungus</name>
    <name type="synonym">Mortierella renispora</name>
    <dbReference type="NCBI Taxonomy" id="64518"/>
    <lineage>
        <taxon>Eukaryota</taxon>
        <taxon>Fungi</taxon>
        <taxon>Fungi incertae sedis</taxon>
        <taxon>Mucoromycota</taxon>
        <taxon>Mortierellomycotina</taxon>
        <taxon>Mortierellomycetes</taxon>
        <taxon>Mortierellales</taxon>
        <taxon>Mortierellaceae</taxon>
        <taxon>Mortierella</taxon>
    </lineage>
</organism>
<feature type="compositionally biased region" description="Low complexity" evidence="2">
    <location>
        <begin position="967"/>
        <end position="982"/>
    </location>
</feature>
<evidence type="ECO:0000259" key="4">
    <source>
        <dbReference type="PROSITE" id="PS51207"/>
    </source>
</evidence>
<dbReference type="Proteomes" id="UP000738359">
    <property type="component" value="Unassembled WGS sequence"/>
</dbReference>
<comment type="similarity">
    <text evidence="1">Belongs to the sorting nexin family.</text>
</comment>
<name>A0A9P6J4Y7_MORAP</name>
<dbReference type="OrthoDB" id="120967at2759"/>
<dbReference type="InterPro" id="IPR013937">
    <property type="entry name" value="Sorting_nexin_C"/>
</dbReference>
<evidence type="ECO:0000256" key="3">
    <source>
        <dbReference type="SAM" id="Phobius"/>
    </source>
</evidence>
<feature type="region of interest" description="Disordered" evidence="2">
    <location>
        <begin position="1003"/>
        <end position="1042"/>
    </location>
</feature>
<sequence>MKSTQSSIRGTSEDYACAPYMTTDPGASSAAAAEPATPDPGPSPSQRDRSSVDEKVINSNGSLPTPPLPTKEESTPPQPSAAQDSSDPNSPSESILDTAVRFLASRDDRERAIAAAVIGLVVARYSLLTLFSWTTILVAVLSMGLGGFVVAFYLLSVPETTRLKRASALANFGKHHDQRFEIVDGVPSWPTVSQKDASVPESVSLAVAKNADFQRVNISPDIDPAVEEMITYTLRDFVNVPVGLVSVGQHNIPLRASLVAMAMNLSTRLTNMRLPETALLAVFGLQNNFIVHLRAYRELRASRMPIEQYVATHANPDSVLGRCYHKEERLKQFRSTAKAVCQALVSKNDQQSVSLFAVMQEIMATHVLESTLEHVCDPDYINLSIIDYFESSASDSKANPDGAESDQKGSSAGGKAKGTAAQTEEPAISALADSILMNAAHLMDKTSSLQNQGSASDLNTPVSTPTPRQEFTSSQPMSPSSAFDEVNAFDRLAATEAAKIPPVVTLKQVLIHKSEHIDLYQDFMAYLQVWDAMDLVQFWLMIDIFHRQIEQGTLSDLDDLRREAASIFESYCGPDQDQSVAGIRDANGGALLKNIKKNIQRDPAHCFVEAQEWALHILESQYWMPFEIKKENERLTKKRSESSLTLESATSAPSNKTASTVLSTGSRSSQENALPDIQLHSTESHSPTPLSLTIPPKSPATSATESAAKSPTSPMSVSRPVVQAIHISDMVNRRPKTLMSNADLSYMIEVQTENGQGWMITRTFQQLEQLQATLVQQFPVVQRTVFPRWRLQPSDKVCTGLQNFMRSMLAIPEVSASSKLARFLSKEFDQTPQDASAGPTTTAGLTSGLASTASSPQLLPEDRASSRGSFESVRSVRSVSSILTLSEQSQQHQQHQQHNTVHGNGVVGSRPLDNISDRHVRMSSSSDYPRVNHKVTEHNQDTSSMPIAPAQRQDNELNASVAAQTAGSTQGSVGLGLQSQGTPMTHGQSRQSLHLQPLLFSPASTTAPALSPTATTATASDSTAGTSGAPTATSSQQPQQPKKASKIALLSNDELDLLIETSFTVLEDMMDFSKGQSIRRMTFGMLRELVRKSYRVAINESFSAWVEQNSSHEKAVEMVKWMKDDFFWPNGEWPTVPAPAPPASTVQSASGSGSGSVAKRSSASSLASSQSTVVADEKKDLLHIGDEVYEVGSDGIAVKVSNPAITPTTATNNPTPAPSTLPAATTTLTVTPTTTTETAGDTPGTRTAAEKEATREKARGLVKMMLPGSLVTVLGREAVLRGLVDVFEMFQIKELNQGLALSVLEMTVRLILTR</sequence>
<keyword evidence="3" id="KW-1133">Transmembrane helix</keyword>
<feature type="region of interest" description="Disordered" evidence="2">
    <location>
        <begin position="828"/>
        <end position="872"/>
    </location>
</feature>
<protein>
    <recommendedName>
        <fullName evidence="4">PXA domain-containing protein</fullName>
    </recommendedName>
</protein>
<feature type="compositionally biased region" description="Low complexity" evidence="2">
    <location>
        <begin position="1143"/>
        <end position="1172"/>
    </location>
</feature>
<feature type="region of interest" description="Disordered" evidence="2">
    <location>
        <begin position="884"/>
        <end position="913"/>
    </location>
</feature>
<feature type="compositionally biased region" description="Polar residues" evidence="2">
    <location>
        <begin position="653"/>
        <end position="672"/>
    </location>
</feature>
<feature type="region of interest" description="Disordered" evidence="2">
    <location>
        <begin position="1232"/>
        <end position="1254"/>
    </location>
</feature>
<feature type="region of interest" description="Disordered" evidence="2">
    <location>
        <begin position="634"/>
        <end position="719"/>
    </location>
</feature>
<dbReference type="Pfam" id="PF00787">
    <property type="entry name" value="PX"/>
    <property type="match status" value="1"/>
</dbReference>
<feature type="compositionally biased region" description="Low complexity" evidence="2">
    <location>
        <begin position="1232"/>
        <end position="1247"/>
    </location>
</feature>
<feature type="compositionally biased region" description="Low complexity" evidence="2">
    <location>
        <begin position="888"/>
        <end position="898"/>
    </location>
</feature>
<dbReference type="InterPro" id="IPR003114">
    <property type="entry name" value="Phox_assoc"/>
</dbReference>
<dbReference type="Pfam" id="PF08628">
    <property type="entry name" value="Nexin_C"/>
    <property type="match status" value="1"/>
</dbReference>
<evidence type="ECO:0000256" key="2">
    <source>
        <dbReference type="SAM" id="MobiDB-lite"/>
    </source>
</evidence>
<evidence type="ECO:0000313" key="5">
    <source>
        <dbReference type="EMBL" id="KAF9962882.1"/>
    </source>
</evidence>
<dbReference type="InterPro" id="IPR036305">
    <property type="entry name" value="RGS_sf"/>
</dbReference>
<dbReference type="Gene3D" id="3.30.1520.10">
    <property type="entry name" value="Phox-like domain"/>
    <property type="match status" value="1"/>
</dbReference>
<evidence type="ECO:0000256" key="1">
    <source>
        <dbReference type="ARBA" id="ARBA00010883"/>
    </source>
</evidence>
<dbReference type="SMART" id="SM00313">
    <property type="entry name" value="PXA"/>
    <property type="match status" value="1"/>
</dbReference>
<dbReference type="PROSITE" id="PS51207">
    <property type="entry name" value="PXA"/>
    <property type="match status" value="1"/>
</dbReference>
<dbReference type="Pfam" id="PF02194">
    <property type="entry name" value="PXA"/>
    <property type="match status" value="1"/>
</dbReference>